<reference evidence="1" key="2">
    <citation type="journal article" date="2015" name="Data Brief">
        <title>Shoot transcriptome of the giant reed, Arundo donax.</title>
        <authorList>
            <person name="Barrero R.A."/>
            <person name="Guerrero F.D."/>
            <person name="Moolhuijzen P."/>
            <person name="Goolsby J.A."/>
            <person name="Tidwell J."/>
            <person name="Bellgard S.E."/>
            <person name="Bellgard M.I."/>
        </authorList>
    </citation>
    <scope>NUCLEOTIDE SEQUENCE</scope>
    <source>
        <tissue evidence="1">Shoot tissue taken approximately 20 cm above the soil surface</tissue>
    </source>
</reference>
<dbReference type="AlphaFoldDB" id="A0A0A9A5Q2"/>
<proteinExistence type="predicted"/>
<sequence length="100" mass="11130">MSRWIAKTVLMVHHVPPEFCQPMISPLFSSTSLSPSPLREYCSQSLSCSGETGWVLPKTPLSFSSPCFLACKTLTTYLRISPTPAPLRGSREGLWLIRCQ</sequence>
<protein>
    <submittedName>
        <fullName evidence="1">Uncharacterized protein</fullName>
    </submittedName>
</protein>
<dbReference type="EMBL" id="GBRH01252647">
    <property type="protein sequence ID" value="JAD45248.1"/>
    <property type="molecule type" value="Transcribed_RNA"/>
</dbReference>
<name>A0A0A9A5Q2_ARUDO</name>
<organism evidence="1">
    <name type="scientific">Arundo donax</name>
    <name type="common">Giant reed</name>
    <name type="synonym">Donax arundinaceus</name>
    <dbReference type="NCBI Taxonomy" id="35708"/>
    <lineage>
        <taxon>Eukaryota</taxon>
        <taxon>Viridiplantae</taxon>
        <taxon>Streptophyta</taxon>
        <taxon>Embryophyta</taxon>
        <taxon>Tracheophyta</taxon>
        <taxon>Spermatophyta</taxon>
        <taxon>Magnoliopsida</taxon>
        <taxon>Liliopsida</taxon>
        <taxon>Poales</taxon>
        <taxon>Poaceae</taxon>
        <taxon>PACMAD clade</taxon>
        <taxon>Arundinoideae</taxon>
        <taxon>Arundineae</taxon>
        <taxon>Arundo</taxon>
    </lineage>
</organism>
<reference evidence="1" key="1">
    <citation type="submission" date="2014-09" db="EMBL/GenBank/DDBJ databases">
        <authorList>
            <person name="Magalhaes I.L.F."/>
            <person name="Oliveira U."/>
            <person name="Santos F.R."/>
            <person name="Vidigal T.H.D.A."/>
            <person name="Brescovit A.D."/>
            <person name="Santos A.J."/>
        </authorList>
    </citation>
    <scope>NUCLEOTIDE SEQUENCE</scope>
    <source>
        <tissue evidence="1">Shoot tissue taken approximately 20 cm above the soil surface</tissue>
    </source>
</reference>
<evidence type="ECO:0000313" key="1">
    <source>
        <dbReference type="EMBL" id="JAD45248.1"/>
    </source>
</evidence>
<accession>A0A0A9A5Q2</accession>